<dbReference type="InterPro" id="IPR011006">
    <property type="entry name" value="CheY-like_superfamily"/>
</dbReference>
<evidence type="ECO:0000256" key="1">
    <source>
        <dbReference type="ARBA" id="ARBA00000085"/>
    </source>
</evidence>
<gene>
    <name evidence="25" type="ORF">AWT59_0159</name>
</gene>
<evidence type="ECO:0000256" key="9">
    <source>
        <dbReference type="ARBA" id="ARBA00022777"/>
    </source>
</evidence>
<dbReference type="InterPro" id="IPR003018">
    <property type="entry name" value="GAF"/>
</dbReference>
<dbReference type="InterPro" id="IPR005467">
    <property type="entry name" value="His_kinase_dom"/>
</dbReference>
<dbReference type="InterPro" id="IPR001789">
    <property type="entry name" value="Sig_transdc_resp-reg_receiver"/>
</dbReference>
<dbReference type="InterPro" id="IPR029016">
    <property type="entry name" value="GAF-like_dom_sf"/>
</dbReference>
<comment type="catalytic activity">
    <reaction evidence="1">
        <text>ATP + protein L-histidine = ADP + protein N-phospho-L-histidine.</text>
        <dbReference type="EC" id="2.7.13.3"/>
    </reaction>
</comment>
<evidence type="ECO:0000256" key="5">
    <source>
        <dbReference type="ARBA" id="ARBA00022553"/>
    </source>
</evidence>
<evidence type="ECO:0000256" key="13">
    <source>
        <dbReference type="ARBA" id="ARBA00023136"/>
    </source>
</evidence>
<dbReference type="Gene3D" id="3.30.565.10">
    <property type="entry name" value="Histidine kinase-like ATPase, C-terminal domain"/>
    <property type="match status" value="1"/>
</dbReference>
<dbReference type="PANTHER" id="PTHR45339:SF1">
    <property type="entry name" value="HYBRID SIGNAL TRANSDUCTION HISTIDINE KINASE J"/>
    <property type="match status" value="1"/>
</dbReference>
<dbReference type="InterPro" id="IPR013655">
    <property type="entry name" value="PAS_fold_3"/>
</dbReference>
<keyword evidence="7 19" id="KW-0812">Transmembrane</keyword>
<name>A0A139BXN9_9PROT</name>
<keyword evidence="11 19" id="KW-1133">Transmembrane helix</keyword>
<dbReference type="InterPro" id="IPR003594">
    <property type="entry name" value="HATPase_dom"/>
</dbReference>
<dbReference type="Gene3D" id="3.40.50.2300">
    <property type="match status" value="1"/>
</dbReference>
<feature type="domain" description="Response regulatory" evidence="21">
    <location>
        <begin position="962"/>
        <end position="1081"/>
    </location>
</feature>
<dbReference type="Pfam" id="PF01627">
    <property type="entry name" value="Hpt"/>
    <property type="match status" value="1"/>
</dbReference>
<dbReference type="SMART" id="SM00091">
    <property type="entry name" value="PAS"/>
    <property type="match status" value="1"/>
</dbReference>
<keyword evidence="12" id="KW-0902">Two-component regulatory system</keyword>
<dbReference type="AlphaFoldDB" id="A0A139BXN9"/>
<evidence type="ECO:0000256" key="8">
    <source>
        <dbReference type="ARBA" id="ARBA00022741"/>
    </source>
</evidence>
<dbReference type="Pfam" id="PF02518">
    <property type="entry name" value="HATPase_c"/>
    <property type="match status" value="1"/>
</dbReference>
<dbReference type="InterPro" id="IPR008207">
    <property type="entry name" value="Sig_transdc_His_kin_Hpt_dom"/>
</dbReference>
<feature type="domain" description="HPt" evidence="24">
    <location>
        <begin position="1125"/>
        <end position="1226"/>
    </location>
</feature>
<dbReference type="Gene3D" id="1.20.120.160">
    <property type="entry name" value="HPT domain"/>
    <property type="match status" value="1"/>
</dbReference>
<dbReference type="CDD" id="cd00088">
    <property type="entry name" value="HPT"/>
    <property type="match status" value="1"/>
</dbReference>
<evidence type="ECO:0000256" key="3">
    <source>
        <dbReference type="ARBA" id="ARBA00012438"/>
    </source>
</evidence>
<dbReference type="Proteomes" id="UP000070578">
    <property type="component" value="Unassembled WGS sequence"/>
</dbReference>
<dbReference type="Gene3D" id="3.30.450.40">
    <property type="match status" value="1"/>
</dbReference>
<dbReference type="SUPFAM" id="SSF47226">
    <property type="entry name" value="Histidine-containing phosphotransfer domain, HPT domain"/>
    <property type="match status" value="1"/>
</dbReference>
<feature type="coiled-coil region" evidence="18">
    <location>
        <begin position="655"/>
        <end position="686"/>
    </location>
</feature>
<dbReference type="Pfam" id="PF13185">
    <property type="entry name" value="GAF_2"/>
    <property type="match status" value="1"/>
</dbReference>
<keyword evidence="9 25" id="KW-0418">Kinase</keyword>
<dbReference type="CDD" id="cd16922">
    <property type="entry name" value="HATPase_EvgS-ArcB-TorS-like"/>
    <property type="match status" value="1"/>
</dbReference>
<evidence type="ECO:0000256" key="2">
    <source>
        <dbReference type="ARBA" id="ARBA00004651"/>
    </source>
</evidence>
<dbReference type="FunFam" id="3.30.565.10:FF:000010">
    <property type="entry name" value="Sensor histidine kinase RcsC"/>
    <property type="match status" value="1"/>
</dbReference>
<keyword evidence="5 17" id="KW-0597">Phosphoprotein</keyword>
<dbReference type="SMART" id="SM00073">
    <property type="entry name" value="HPT"/>
    <property type="match status" value="1"/>
</dbReference>
<dbReference type="CDD" id="cd17546">
    <property type="entry name" value="REC_hyHK_CKI1_RcsC-like"/>
    <property type="match status" value="1"/>
</dbReference>
<dbReference type="SMART" id="SM00448">
    <property type="entry name" value="REC"/>
    <property type="match status" value="1"/>
</dbReference>
<dbReference type="SMART" id="SM00388">
    <property type="entry name" value="HisKA"/>
    <property type="match status" value="1"/>
</dbReference>
<dbReference type="PROSITE" id="PS50113">
    <property type="entry name" value="PAC"/>
    <property type="match status" value="1"/>
</dbReference>
<dbReference type="GO" id="GO:0005524">
    <property type="term" value="F:ATP binding"/>
    <property type="evidence" value="ECO:0007669"/>
    <property type="project" value="UniProtKB-KW"/>
</dbReference>
<keyword evidence="4" id="KW-1003">Cell membrane</keyword>
<evidence type="ECO:0000256" key="17">
    <source>
        <dbReference type="PROSITE-ProRule" id="PRU00169"/>
    </source>
</evidence>
<dbReference type="SUPFAM" id="SSF52172">
    <property type="entry name" value="CheY-like"/>
    <property type="match status" value="1"/>
</dbReference>
<comment type="function">
    <text evidence="14">Member of the two-component regulatory system BvgS/BvgA. Phosphorylates BvgA via a four-step phosphorelay in response to environmental signals.</text>
</comment>
<evidence type="ECO:0000256" key="11">
    <source>
        <dbReference type="ARBA" id="ARBA00022989"/>
    </source>
</evidence>
<evidence type="ECO:0000259" key="20">
    <source>
        <dbReference type="PROSITE" id="PS50109"/>
    </source>
</evidence>
<dbReference type="InterPro" id="IPR000700">
    <property type="entry name" value="PAS-assoc_C"/>
</dbReference>
<dbReference type="Gene3D" id="3.30.450.20">
    <property type="entry name" value="PAS domain"/>
    <property type="match status" value="1"/>
</dbReference>
<evidence type="ECO:0000256" key="6">
    <source>
        <dbReference type="ARBA" id="ARBA00022679"/>
    </source>
</evidence>
<evidence type="ECO:0000256" key="12">
    <source>
        <dbReference type="ARBA" id="ARBA00023012"/>
    </source>
</evidence>
<comment type="caution">
    <text evidence="25">The sequence shown here is derived from an EMBL/GenBank/DDBJ whole genome shotgun (WGS) entry which is preliminary data.</text>
</comment>
<proteinExistence type="predicted"/>
<dbReference type="PRINTS" id="PR00344">
    <property type="entry name" value="BCTRLSENSOR"/>
</dbReference>
<reference evidence="25 26" key="1">
    <citation type="submission" date="2016-02" db="EMBL/GenBank/DDBJ databases">
        <authorList>
            <person name="Wen L."/>
            <person name="He K."/>
            <person name="Yang H."/>
        </authorList>
    </citation>
    <scope>NUCLEOTIDE SEQUENCE [LARGE SCALE GENOMIC DNA]</scope>
    <source>
        <strain evidence="25">ShG14-8</strain>
    </source>
</reference>
<dbReference type="CDD" id="cd00082">
    <property type="entry name" value="HisKA"/>
    <property type="match status" value="1"/>
</dbReference>
<evidence type="ECO:0000313" key="26">
    <source>
        <dbReference type="Proteomes" id="UP000070578"/>
    </source>
</evidence>
<dbReference type="GO" id="GO:0005886">
    <property type="term" value="C:plasma membrane"/>
    <property type="evidence" value="ECO:0007669"/>
    <property type="project" value="UniProtKB-SubCell"/>
</dbReference>
<comment type="subcellular location">
    <subcellularLocation>
        <location evidence="2">Cell membrane</location>
        <topology evidence="2">Multi-pass membrane protein</topology>
    </subcellularLocation>
</comment>
<evidence type="ECO:0000259" key="22">
    <source>
        <dbReference type="PROSITE" id="PS50112"/>
    </source>
</evidence>
<dbReference type="InterPro" id="IPR036890">
    <property type="entry name" value="HATPase_C_sf"/>
</dbReference>
<organism evidence="25 26">
    <name type="scientific">Candidatus Gallionella acididurans</name>
    <dbReference type="NCBI Taxonomy" id="1796491"/>
    <lineage>
        <taxon>Bacteria</taxon>
        <taxon>Pseudomonadati</taxon>
        <taxon>Pseudomonadota</taxon>
        <taxon>Betaproteobacteria</taxon>
        <taxon>Nitrosomonadales</taxon>
        <taxon>Gallionellaceae</taxon>
        <taxon>Gallionella</taxon>
    </lineage>
</organism>
<dbReference type="PANTHER" id="PTHR45339">
    <property type="entry name" value="HYBRID SIGNAL TRANSDUCTION HISTIDINE KINASE J"/>
    <property type="match status" value="1"/>
</dbReference>
<dbReference type="PROSITE" id="PS50894">
    <property type="entry name" value="HPT"/>
    <property type="match status" value="1"/>
</dbReference>
<dbReference type="Pfam" id="PF08447">
    <property type="entry name" value="PAS_3"/>
    <property type="match status" value="1"/>
</dbReference>
<evidence type="ECO:0000313" key="25">
    <source>
        <dbReference type="EMBL" id="KXS33769.1"/>
    </source>
</evidence>
<evidence type="ECO:0000256" key="16">
    <source>
        <dbReference type="PROSITE-ProRule" id="PRU00110"/>
    </source>
</evidence>
<dbReference type="PROSITE" id="PS50110">
    <property type="entry name" value="RESPONSE_REGULATORY"/>
    <property type="match status" value="1"/>
</dbReference>
<dbReference type="Pfam" id="PF00512">
    <property type="entry name" value="HisKA"/>
    <property type="match status" value="1"/>
</dbReference>
<dbReference type="EC" id="2.7.13.3" evidence="3"/>
<dbReference type="InterPro" id="IPR000014">
    <property type="entry name" value="PAS"/>
</dbReference>
<dbReference type="InterPro" id="IPR001610">
    <property type="entry name" value="PAC"/>
</dbReference>
<dbReference type="InterPro" id="IPR004358">
    <property type="entry name" value="Sig_transdc_His_kin-like_C"/>
</dbReference>
<dbReference type="PROSITE" id="PS50109">
    <property type="entry name" value="HIS_KIN"/>
    <property type="match status" value="1"/>
</dbReference>
<keyword evidence="13 19" id="KW-0472">Membrane</keyword>
<evidence type="ECO:0000256" key="14">
    <source>
        <dbReference type="ARBA" id="ARBA00058004"/>
    </source>
</evidence>
<dbReference type="InterPro" id="IPR036641">
    <property type="entry name" value="HPT_dom_sf"/>
</dbReference>
<evidence type="ECO:0000256" key="7">
    <source>
        <dbReference type="ARBA" id="ARBA00022692"/>
    </source>
</evidence>
<keyword evidence="18" id="KW-0175">Coiled coil</keyword>
<dbReference type="Pfam" id="PF00072">
    <property type="entry name" value="Response_reg"/>
    <property type="match status" value="1"/>
</dbReference>
<dbReference type="SMART" id="SM00086">
    <property type="entry name" value="PAC"/>
    <property type="match status" value="1"/>
</dbReference>
<evidence type="ECO:0000256" key="10">
    <source>
        <dbReference type="ARBA" id="ARBA00022840"/>
    </source>
</evidence>
<feature type="domain" description="PAS" evidence="22">
    <location>
        <begin position="357"/>
        <end position="420"/>
    </location>
</feature>
<protein>
    <recommendedName>
        <fullName evidence="15">Virulence sensor protein BvgS</fullName>
        <ecNumber evidence="3">2.7.13.3</ecNumber>
    </recommendedName>
</protein>
<dbReference type="NCBIfam" id="TIGR00229">
    <property type="entry name" value="sensory_box"/>
    <property type="match status" value="1"/>
</dbReference>
<feature type="modified residue" description="4-aspartylphosphate" evidence="17">
    <location>
        <position position="1011"/>
    </location>
</feature>
<evidence type="ECO:0000256" key="18">
    <source>
        <dbReference type="SAM" id="Coils"/>
    </source>
</evidence>
<dbReference type="SUPFAM" id="SSF47384">
    <property type="entry name" value="Homodimeric domain of signal transducing histidine kinase"/>
    <property type="match status" value="1"/>
</dbReference>
<dbReference type="InterPro" id="IPR003661">
    <property type="entry name" value="HisK_dim/P_dom"/>
</dbReference>
<dbReference type="Gene3D" id="1.10.287.130">
    <property type="match status" value="1"/>
</dbReference>
<keyword evidence="8" id="KW-0547">Nucleotide-binding</keyword>
<evidence type="ECO:0000256" key="15">
    <source>
        <dbReference type="ARBA" id="ARBA00070152"/>
    </source>
</evidence>
<dbReference type="SUPFAM" id="SSF55785">
    <property type="entry name" value="PYP-like sensor domain (PAS domain)"/>
    <property type="match status" value="1"/>
</dbReference>
<evidence type="ECO:0000256" key="4">
    <source>
        <dbReference type="ARBA" id="ARBA00022475"/>
    </source>
</evidence>
<dbReference type="CDD" id="cd00130">
    <property type="entry name" value="PAS"/>
    <property type="match status" value="1"/>
</dbReference>
<dbReference type="InterPro" id="IPR035965">
    <property type="entry name" value="PAS-like_dom_sf"/>
</dbReference>
<dbReference type="PROSITE" id="PS50112">
    <property type="entry name" value="PAS"/>
    <property type="match status" value="1"/>
</dbReference>
<dbReference type="GO" id="GO:0000155">
    <property type="term" value="F:phosphorelay sensor kinase activity"/>
    <property type="evidence" value="ECO:0007669"/>
    <property type="project" value="InterPro"/>
</dbReference>
<feature type="domain" description="Histidine kinase" evidence="20">
    <location>
        <begin position="707"/>
        <end position="930"/>
    </location>
</feature>
<reference evidence="25 26" key="2">
    <citation type="submission" date="2016-03" db="EMBL/GenBank/DDBJ databases">
        <title>New uncultured bacterium of the family Gallionellaceae from acid mine drainage: description and reconstruction of genome based on metagenomic analysis of microbial community.</title>
        <authorList>
            <person name="Kadnikov V."/>
            <person name="Ivasenko D."/>
            <person name="Beletsky A."/>
            <person name="Mardanov A."/>
            <person name="Danilova E."/>
            <person name="Pimenov N."/>
            <person name="Karnachuk O."/>
            <person name="Ravin N."/>
        </authorList>
    </citation>
    <scope>NUCLEOTIDE SEQUENCE [LARGE SCALE GENOMIC DNA]</scope>
    <source>
        <strain evidence="25">ShG14-8</strain>
    </source>
</reference>
<evidence type="ECO:0000259" key="21">
    <source>
        <dbReference type="PROSITE" id="PS50110"/>
    </source>
</evidence>
<evidence type="ECO:0000259" key="23">
    <source>
        <dbReference type="PROSITE" id="PS50113"/>
    </source>
</evidence>
<evidence type="ECO:0000259" key="24">
    <source>
        <dbReference type="PROSITE" id="PS50894"/>
    </source>
</evidence>
<keyword evidence="10" id="KW-0067">ATP-binding</keyword>
<sequence>MTSDKHLLMAGKMADEQVIRRTTALGAAGFFLVFALLISAASYVLILNNTAIDKANTQENLTSIGHLKTEQIQAYFDERKRDGLNFAKLLARAKTQRWLANPSAGVPEGLRETLDTVQAVIQYGGVLVLDDHARVRFGSGLFQRLSEQSQSLALSALHKKSMQVSSIYFGDPSAPGQPLLDIFVPIVDPATASVIGVLLLRDDLQGFFAQLQSWPVKSRTAESLLVTRDGSDVLLLNEPRHQRHIALKLRVPLSGDAHTAIRAARGETGIVEGLDYRGKQVVAYIQPVPDTAWGLVVKIDQDEAMENVRRQQYVALLVTLLFIWLAGMMIRLWWSRHEIEWLAHQQFKRAADTLRESEERFRQVVENIDEVFWVSNVTKDHCLYVSPSYLAVFGEPCESLYAFPQSWLALVHPEDRERVQLAATTKQAAGSYDEEYRIIRPDGTVRWILDRAFPVLNEAGEVYRIVGVAKDITIRKTAELKIQWLTQLYVVLNQCKETIMHCTNADELFTKVCRDVVELGAVKMAWVGLVEQQQIRPVASWGEGREYLEDIRISTDAGDEFGRGPIGIALRENRPYWCQDFQHDHATAAWHERGARFGWGALAALPLRQNGVAIGTITVYAGKANILGEVTRNLLVEMAMDISFALDKFALDAVRVRAEEARDKALVELEQANAHIEEERARLAERVMERTAQLIYANRAKDSFLATMSHEIRTPLGGLLGMMELLSRSRLDAEQHEMLRAARGSGKNLLRIVDDILDWTKIEAGKLVLSPQTVSIPAMLRGVVSTYAQLSSEKGIQLRWQVDTKLSAAHLFDPLRVSQILNNFTSNAIKFTEQGSVEISAELLARQDGHEQVRFRVKDSGIGIDKVQQERLFQHYEQASADTARMYGGTGLGLSICRKLADLMDGTISVDSTPGRGATFCFTISLPVASPAAQRDLQLQQAGAKRSYEKDIRPLADAGQVSVLAVDDQPVNRMLLKLQLALLGVHAEVAASGSEALSLWRNRHFDLIITDCHMPEMDGYELARSIRDMGLHDARPRVAIIAWTANVLAEEEERCLAAGIDDMLTKPTDLSDLRAMLLKWLIKAGIAVSLPEAPTPEAPTIAAAQHPSVADAAVDFGILEKIAKSHAGQVEMLQEFLLHNRNDIANLNAALKDGNPAAVARCAHRIKGACRMVGALKLADICAAIEQAAKQGDMDGARRETKTALGEVVEQLEQAISRFIGEQHAS</sequence>
<dbReference type="SUPFAM" id="SSF55781">
    <property type="entry name" value="GAF domain-like"/>
    <property type="match status" value="1"/>
</dbReference>
<evidence type="ECO:0000256" key="19">
    <source>
        <dbReference type="SAM" id="Phobius"/>
    </source>
</evidence>
<feature type="transmembrane region" description="Helical" evidence="19">
    <location>
        <begin position="24"/>
        <end position="46"/>
    </location>
</feature>
<feature type="transmembrane region" description="Helical" evidence="19">
    <location>
        <begin position="313"/>
        <end position="334"/>
    </location>
</feature>
<keyword evidence="6" id="KW-0808">Transferase</keyword>
<feature type="modified residue" description="Phosphohistidine" evidence="16">
    <location>
        <position position="1164"/>
    </location>
</feature>
<dbReference type="SMART" id="SM00387">
    <property type="entry name" value="HATPase_c"/>
    <property type="match status" value="1"/>
</dbReference>
<dbReference type="EMBL" id="LSLI01000002">
    <property type="protein sequence ID" value="KXS33769.1"/>
    <property type="molecule type" value="Genomic_DNA"/>
</dbReference>
<accession>A0A139BXN9</accession>
<dbReference type="SUPFAM" id="SSF55874">
    <property type="entry name" value="ATPase domain of HSP90 chaperone/DNA topoisomerase II/histidine kinase"/>
    <property type="match status" value="1"/>
</dbReference>
<dbReference type="InterPro" id="IPR036097">
    <property type="entry name" value="HisK_dim/P_sf"/>
</dbReference>
<feature type="domain" description="PAC" evidence="23">
    <location>
        <begin position="432"/>
        <end position="484"/>
    </location>
</feature>